<dbReference type="OMA" id="PRICDTH"/>
<dbReference type="InterPro" id="IPR016024">
    <property type="entry name" value="ARM-type_fold"/>
</dbReference>
<feature type="domain" description="TOG" evidence="2">
    <location>
        <begin position="52"/>
        <end position="287"/>
    </location>
</feature>
<dbReference type="GO" id="GO:0005881">
    <property type="term" value="C:cytoplasmic microtubule"/>
    <property type="evidence" value="ECO:0007669"/>
    <property type="project" value="TreeGrafter"/>
</dbReference>
<evidence type="ECO:0000313" key="3">
    <source>
        <dbReference type="Ensembl" id="ENSTGUP00000019100.1"/>
    </source>
</evidence>
<dbReference type="PANTHER" id="PTHR21567:SF42">
    <property type="entry name" value="TOG ARRAY REGULATOR OF AXONEMAL MICROTUBULES PROTEIN 2"/>
    <property type="match status" value="1"/>
</dbReference>
<proteinExistence type="predicted"/>
<reference evidence="3" key="1">
    <citation type="submission" date="2025-08" db="UniProtKB">
        <authorList>
            <consortium name="Ensembl"/>
        </authorList>
    </citation>
    <scope>IDENTIFICATION</scope>
</reference>
<gene>
    <name evidence="3" type="primary">LOC115496422</name>
</gene>
<organism evidence="3 4">
    <name type="scientific">Taeniopygia guttata</name>
    <name type="common">Zebra finch</name>
    <name type="synonym">Poephila guttata</name>
    <dbReference type="NCBI Taxonomy" id="59729"/>
    <lineage>
        <taxon>Eukaryota</taxon>
        <taxon>Metazoa</taxon>
        <taxon>Chordata</taxon>
        <taxon>Craniata</taxon>
        <taxon>Vertebrata</taxon>
        <taxon>Euteleostomi</taxon>
        <taxon>Archelosauria</taxon>
        <taxon>Archosauria</taxon>
        <taxon>Dinosauria</taxon>
        <taxon>Saurischia</taxon>
        <taxon>Theropoda</taxon>
        <taxon>Coelurosauria</taxon>
        <taxon>Aves</taxon>
        <taxon>Neognathae</taxon>
        <taxon>Neoaves</taxon>
        <taxon>Telluraves</taxon>
        <taxon>Australaves</taxon>
        <taxon>Passeriformes</taxon>
        <taxon>Passeroidea</taxon>
        <taxon>Estrildidae</taxon>
        <taxon>Estrildinae</taxon>
        <taxon>Taeniopygia</taxon>
    </lineage>
</organism>
<feature type="compositionally biased region" description="Basic and acidic residues" evidence="1">
    <location>
        <begin position="1"/>
        <end position="10"/>
    </location>
</feature>
<dbReference type="SUPFAM" id="SSF48371">
    <property type="entry name" value="ARM repeat"/>
    <property type="match status" value="1"/>
</dbReference>
<dbReference type="GO" id="GO:0005929">
    <property type="term" value="C:cilium"/>
    <property type="evidence" value="ECO:0007669"/>
    <property type="project" value="TreeGrafter"/>
</dbReference>
<name>A0A674G992_TAEGU</name>
<dbReference type="PANTHER" id="PTHR21567">
    <property type="entry name" value="CLASP"/>
    <property type="match status" value="1"/>
</dbReference>
<evidence type="ECO:0000256" key="1">
    <source>
        <dbReference type="SAM" id="MobiDB-lite"/>
    </source>
</evidence>
<dbReference type="AlphaFoldDB" id="A0A674G992"/>
<dbReference type="GeneTree" id="ENSGT00940000156217"/>
<dbReference type="SMART" id="SM01349">
    <property type="entry name" value="TOG"/>
    <property type="match status" value="1"/>
</dbReference>
<dbReference type="InterPro" id="IPR011989">
    <property type="entry name" value="ARM-like"/>
</dbReference>
<dbReference type="Proteomes" id="UP000007754">
    <property type="component" value="Unplaced"/>
</dbReference>
<protein>
    <recommendedName>
        <fullName evidence="2">TOG domain-containing protein</fullName>
    </recommendedName>
</protein>
<keyword evidence="4" id="KW-1185">Reference proteome</keyword>
<sequence length="293" mass="32834">MENQKAERPSVKNLAKKGSDGSKKPQATLPSSNRVESTSDGRLLHRAKVQVTLPRAVEEMKPLQKLYHLLEAKEFQIRMEGVALLLELCKTRPQLISTNITQIFDYFDLRLCDTHKRVKQKALDVLAEIIGLLEDALSPVIIRLVEGITKNLNSKDPGVRAAAVRALEGSIAHLDKVSLMKELSNQRRQLSGEALLVVTECITVLVEWVYARSPEVVERYALPVLWSFLENKALPVRSASVRTVATKLALALYEVMGTKLKKCAASKPPRVQETSPNFWAAEGFMFSRKMTKF</sequence>
<reference evidence="3" key="2">
    <citation type="submission" date="2025-09" db="UniProtKB">
        <authorList>
            <consortium name="Ensembl"/>
        </authorList>
    </citation>
    <scope>IDENTIFICATION</scope>
</reference>
<evidence type="ECO:0000313" key="4">
    <source>
        <dbReference type="Proteomes" id="UP000007754"/>
    </source>
</evidence>
<dbReference type="GO" id="GO:0008017">
    <property type="term" value="F:microtubule binding"/>
    <property type="evidence" value="ECO:0007669"/>
    <property type="project" value="TreeGrafter"/>
</dbReference>
<accession>A0A674G992</accession>
<dbReference type="InterPro" id="IPR034085">
    <property type="entry name" value="TOG"/>
</dbReference>
<feature type="region of interest" description="Disordered" evidence="1">
    <location>
        <begin position="1"/>
        <end position="40"/>
    </location>
</feature>
<dbReference type="Gene3D" id="1.25.10.10">
    <property type="entry name" value="Leucine-rich Repeat Variant"/>
    <property type="match status" value="1"/>
</dbReference>
<dbReference type="InParanoid" id="A0A674G992"/>
<dbReference type="Ensembl" id="ENSTGUT00000038454.1">
    <property type="protein sequence ID" value="ENSTGUP00000019100.1"/>
    <property type="gene ID" value="ENSTGUG00000028472.1"/>
</dbReference>
<dbReference type="GO" id="GO:0000226">
    <property type="term" value="P:microtubule cytoskeleton organization"/>
    <property type="evidence" value="ECO:0007669"/>
    <property type="project" value="TreeGrafter"/>
</dbReference>
<evidence type="ECO:0000259" key="2">
    <source>
        <dbReference type="SMART" id="SM01349"/>
    </source>
</evidence>